<keyword evidence="1" id="KW-1133">Transmembrane helix</keyword>
<name>A0AAW0E1I4_9AGAR</name>
<evidence type="ECO:0000313" key="3">
    <source>
        <dbReference type="Proteomes" id="UP001362999"/>
    </source>
</evidence>
<protein>
    <submittedName>
        <fullName evidence="2">Uncharacterized protein</fullName>
    </submittedName>
</protein>
<dbReference type="EMBL" id="JAWWNJ010000004">
    <property type="protein sequence ID" value="KAK7058123.1"/>
    <property type="molecule type" value="Genomic_DNA"/>
</dbReference>
<accession>A0AAW0E1I4</accession>
<keyword evidence="3" id="KW-1185">Reference proteome</keyword>
<keyword evidence="1" id="KW-0472">Membrane</keyword>
<proteinExistence type="predicted"/>
<evidence type="ECO:0000313" key="2">
    <source>
        <dbReference type="EMBL" id="KAK7058123.1"/>
    </source>
</evidence>
<organism evidence="2 3">
    <name type="scientific">Favolaschia claudopus</name>
    <dbReference type="NCBI Taxonomy" id="2862362"/>
    <lineage>
        <taxon>Eukaryota</taxon>
        <taxon>Fungi</taxon>
        <taxon>Dikarya</taxon>
        <taxon>Basidiomycota</taxon>
        <taxon>Agaricomycotina</taxon>
        <taxon>Agaricomycetes</taxon>
        <taxon>Agaricomycetidae</taxon>
        <taxon>Agaricales</taxon>
        <taxon>Marasmiineae</taxon>
        <taxon>Mycenaceae</taxon>
        <taxon>Favolaschia</taxon>
    </lineage>
</organism>
<dbReference type="Proteomes" id="UP001362999">
    <property type="component" value="Unassembled WGS sequence"/>
</dbReference>
<feature type="transmembrane region" description="Helical" evidence="1">
    <location>
        <begin position="161"/>
        <end position="179"/>
    </location>
</feature>
<comment type="caution">
    <text evidence="2">The sequence shown here is derived from an EMBL/GenBank/DDBJ whole genome shotgun (WGS) entry which is preliminary data.</text>
</comment>
<keyword evidence="1" id="KW-0812">Transmembrane</keyword>
<feature type="transmembrane region" description="Helical" evidence="1">
    <location>
        <begin position="186"/>
        <end position="205"/>
    </location>
</feature>
<feature type="transmembrane region" description="Helical" evidence="1">
    <location>
        <begin position="132"/>
        <end position="149"/>
    </location>
</feature>
<gene>
    <name evidence="2" type="ORF">R3P38DRAFT_2844456</name>
</gene>
<feature type="non-terminal residue" evidence="2">
    <location>
        <position position="1"/>
    </location>
</feature>
<evidence type="ECO:0000256" key="1">
    <source>
        <dbReference type="SAM" id="Phobius"/>
    </source>
</evidence>
<dbReference type="AlphaFoldDB" id="A0AAW0E1I4"/>
<reference evidence="2 3" key="1">
    <citation type="journal article" date="2024" name="J Genomics">
        <title>Draft genome sequencing and assembly of Favolaschia claudopus CIRM-BRFM 2984 isolated from oak limbs.</title>
        <authorList>
            <person name="Navarro D."/>
            <person name="Drula E."/>
            <person name="Chaduli D."/>
            <person name="Cazenave R."/>
            <person name="Ahrendt S."/>
            <person name="Wang J."/>
            <person name="Lipzen A."/>
            <person name="Daum C."/>
            <person name="Barry K."/>
            <person name="Grigoriev I.V."/>
            <person name="Favel A."/>
            <person name="Rosso M.N."/>
            <person name="Martin F."/>
        </authorList>
    </citation>
    <scope>NUCLEOTIDE SEQUENCE [LARGE SCALE GENOMIC DNA]</scope>
    <source>
        <strain evidence="2 3">CIRM-BRFM 2984</strain>
    </source>
</reference>
<sequence length="215" mass="24417">MASRPHLPRPPYLPRPSPHSLRSLLGLYASPCSLPSFIDSTTSRQITRIPSSFLYFLLLSFLSLLPLRSDACYFSSCSRSRSDRSSYLDDEAEVSFPLVVVVVVESVVPRLLHTCLRGRRMHACTRQIRHFLTLRFLCAVTGDGAAAGWAEPWFPSLPMSYIYSIYIPLLVTCFPLAFFDFGFSFFILFLFYPTCLCFLVLYHSSLLTVTVTHFS</sequence>